<dbReference type="InterPro" id="IPR027417">
    <property type="entry name" value="P-loop_NTPase"/>
</dbReference>
<evidence type="ECO:0000313" key="3">
    <source>
        <dbReference type="EMBL" id="MBB6445173.1"/>
    </source>
</evidence>
<dbReference type="Pfam" id="PF26341">
    <property type="entry name" value="AAA_SelU"/>
    <property type="match status" value="1"/>
</dbReference>
<dbReference type="GO" id="GO:0004792">
    <property type="term" value="F:thiosulfate-cyanide sulfurtransferase activity"/>
    <property type="evidence" value="ECO:0007669"/>
    <property type="project" value="InterPro"/>
</dbReference>
<dbReference type="Gene3D" id="3.40.50.300">
    <property type="entry name" value="P-loop containing nucleotide triphosphate hydrolases"/>
    <property type="match status" value="1"/>
</dbReference>
<name>A0A7X0HQT5_9BACI</name>
<dbReference type="PROSITE" id="PS00383">
    <property type="entry name" value="TYR_PHOSPHATASE_1"/>
    <property type="match status" value="1"/>
</dbReference>
<reference evidence="3 4" key="1">
    <citation type="submission" date="2020-08" db="EMBL/GenBank/DDBJ databases">
        <title>Genomic Encyclopedia of Type Strains, Phase IV (KMG-IV): sequencing the most valuable type-strain genomes for metagenomic binning, comparative biology and taxonomic classification.</title>
        <authorList>
            <person name="Goeker M."/>
        </authorList>
    </citation>
    <scope>NUCLEOTIDE SEQUENCE [LARGE SCALE GENOMIC DNA]</scope>
    <source>
        <strain evidence="3 4">DSM 5391</strain>
    </source>
</reference>
<dbReference type="RefSeq" id="WP_184524972.1">
    <property type="nucleotide sequence ID" value="NZ_JACHGK010000005.1"/>
</dbReference>
<sequence length="358" mass="41150">MKEITVEQFMLMKNAVPVDVRSPGEFADSHIPGAVNIPLFTNEERAEVGTLYKQKGSADAKWRAMEIVSPKLPAILGRIRDLQESEKQPVIHCWRGGMRSGAIAAFLEFSGIEPVRLIGGYRAYRKYILEQIPALIPNYAIVLHGMTGTGKTEILKRLEKKGYPVVDLEGMAAHRGSLFGSIGFAEDGHNQKTFDSLLFEGLREIKDSSYYLIEAESQRIGKAGQPDELYQKKLEGYNLLLEASVDTRVMRIYQEYVAPNIEQEWFHVVIKEKLEQLKRRFKNNALHESMMEFARQKQYDQVIRILLEHYYDPKYQYKQHEYKNEFITIEADNLEQAIAEIEVYIEQAGFAHQVLSPE</sequence>
<protein>
    <submittedName>
        <fullName evidence="3">tRNA 2-selenouridine synthase</fullName>
        <ecNumber evidence="3">2.9.1.-</ecNumber>
    </submittedName>
</protein>
<dbReference type="PROSITE" id="PS50206">
    <property type="entry name" value="RHODANESE_3"/>
    <property type="match status" value="1"/>
</dbReference>
<dbReference type="SMART" id="SM00450">
    <property type="entry name" value="RHOD"/>
    <property type="match status" value="1"/>
</dbReference>
<keyword evidence="3" id="KW-0808">Transferase</keyword>
<dbReference type="PANTHER" id="PTHR30401:SF0">
    <property type="entry name" value="TRNA 2-SELENOURIDINE SYNTHASE"/>
    <property type="match status" value="1"/>
</dbReference>
<dbReference type="SUPFAM" id="SSF52540">
    <property type="entry name" value="P-loop containing nucleoside triphosphate hydrolases"/>
    <property type="match status" value="1"/>
</dbReference>
<dbReference type="EMBL" id="JACHGK010000005">
    <property type="protein sequence ID" value="MBB6445173.1"/>
    <property type="molecule type" value="Genomic_DNA"/>
</dbReference>
<organism evidence="3 4">
    <name type="scientific">Bacillus benzoevorans</name>
    <dbReference type="NCBI Taxonomy" id="1456"/>
    <lineage>
        <taxon>Bacteria</taxon>
        <taxon>Bacillati</taxon>
        <taxon>Bacillota</taxon>
        <taxon>Bacilli</taxon>
        <taxon>Bacillales</taxon>
        <taxon>Bacillaceae</taxon>
        <taxon>Bacillus</taxon>
    </lineage>
</organism>
<dbReference type="NCBIfam" id="TIGR03167">
    <property type="entry name" value="tRNA_sel_U_synt"/>
    <property type="match status" value="1"/>
</dbReference>
<evidence type="ECO:0000313" key="4">
    <source>
        <dbReference type="Proteomes" id="UP000531594"/>
    </source>
</evidence>
<dbReference type="InterPro" id="IPR017582">
    <property type="entry name" value="SelU"/>
</dbReference>
<dbReference type="GO" id="GO:0043828">
    <property type="term" value="F:tRNA 2-selenouridine synthase activity"/>
    <property type="evidence" value="ECO:0007669"/>
    <property type="project" value="InterPro"/>
</dbReference>
<dbReference type="InterPro" id="IPR001307">
    <property type="entry name" value="Thiosulphate_STrfase_CS"/>
</dbReference>
<dbReference type="InterPro" id="IPR001763">
    <property type="entry name" value="Rhodanese-like_dom"/>
</dbReference>
<dbReference type="Gene3D" id="3.40.250.10">
    <property type="entry name" value="Rhodanese-like domain"/>
    <property type="match status" value="1"/>
</dbReference>
<dbReference type="Proteomes" id="UP000531594">
    <property type="component" value="Unassembled WGS sequence"/>
</dbReference>
<dbReference type="Pfam" id="PF00581">
    <property type="entry name" value="Rhodanese"/>
    <property type="match status" value="1"/>
</dbReference>
<gene>
    <name evidence="3" type="ORF">HNR53_001791</name>
</gene>
<dbReference type="EC" id="2.9.1.-" evidence="3"/>
<proteinExistence type="predicted"/>
<dbReference type="InterPro" id="IPR036873">
    <property type="entry name" value="Rhodanese-like_dom_sf"/>
</dbReference>
<keyword evidence="4" id="KW-1185">Reference proteome</keyword>
<comment type="caution">
    <text evidence="3">The sequence shown here is derived from an EMBL/GenBank/DDBJ whole genome shotgun (WGS) entry which is preliminary data.</text>
</comment>
<dbReference type="PROSITE" id="PS00380">
    <property type="entry name" value="RHODANESE_1"/>
    <property type="match status" value="1"/>
</dbReference>
<dbReference type="InterPro" id="IPR058840">
    <property type="entry name" value="AAA_SelU"/>
</dbReference>
<evidence type="ECO:0000259" key="2">
    <source>
        <dbReference type="PROSITE" id="PS50206"/>
    </source>
</evidence>
<dbReference type="InterPro" id="IPR016130">
    <property type="entry name" value="Tyr_Pase_AS"/>
</dbReference>
<dbReference type="PANTHER" id="PTHR30401">
    <property type="entry name" value="TRNA 2-SELENOURIDINE SYNTHASE"/>
    <property type="match status" value="1"/>
</dbReference>
<dbReference type="AlphaFoldDB" id="A0A7X0HQT5"/>
<keyword evidence="1" id="KW-0711">Selenium</keyword>
<evidence type="ECO:0000256" key="1">
    <source>
        <dbReference type="ARBA" id="ARBA00023266"/>
    </source>
</evidence>
<dbReference type="SUPFAM" id="SSF52821">
    <property type="entry name" value="Rhodanese/Cell cycle control phosphatase"/>
    <property type="match status" value="1"/>
</dbReference>
<dbReference type="GO" id="GO:0002098">
    <property type="term" value="P:tRNA wobble uridine modification"/>
    <property type="evidence" value="ECO:0007669"/>
    <property type="project" value="InterPro"/>
</dbReference>
<feature type="domain" description="Rhodanese" evidence="2">
    <location>
        <begin position="11"/>
        <end position="133"/>
    </location>
</feature>
<accession>A0A7X0HQT5</accession>
<dbReference type="NCBIfam" id="NF008750">
    <property type="entry name" value="PRK11784.1-2"/>
    <property type="match status" value="1"/>
</dbReference>